<evidence type="ECO:0000256" key="6">
    <source>
        <dbReference type="ARBA" id="ARBA00023274"/>
    </source>
</evidence>
<keyword evidence="6" id="KW-0687">Ribonucleoprotein</keyword>
<evidence type="ECO:0000313" key="7">
    <source>
        <dbReference type="EMBL" id="GBG24860.1"/>
    </source>
</evidence>
<dbReference type="CDD" id="cd13156">
    <property type="entry name" value="KOW_RPL6"/>
    <property type="match status" value="1"/>
</dbReference>
<dbReference type="AlphaFoldDB" id="A0A2R5G1H9"/>
<keyword evidence="4" id="KW-0934">Plastid</keyword>
<dbReference type="PANTHER" id="PTHR10715:SF0">
    <property type="entry name" value="LARGE RIBOSOMAL SUBUNIT PROTEIN EL6"/>
    <property type="match status" value="1"/>
</dbReference>
<evidence type="ECO:0000256" key="2">
    <source>
        <dbReference type="ARBA" id="ARBA00010592"/>
    </source>
</evidence>
<sequence length="198" mass="22486">MSTKVSRSAVYKKRVEKRNKAFQARKEGVYFADDEAIPKVNVNNTERPTKLKASIKPGSVLIVLSGRFRGKRVVFLKQLESGYLLVTGPYKCNGCPIRRINQSFVIGTSTQVDISGVKIPDHIDDKYFARTKQPKRGEEGFFNLQKEINPEWLAKRKEDQKTVDTALLSAIEKEPLLIEYLKAPFTLTKGMAPHLLKF</sequence>
<accession>A0A2R5G1H9</accession>
<keyword evidence="8" id="KW-1185">Reference proteome</keyword>
<dbReference type="GO" id="GO:0000027">
    <property type="term" value="P:ribosomal large subunit assembly"/>
    <property type="evidence" value="ECO:0007669"/>
    <property type="project" value="TreeGrafter"/>
</dbReference>
<dbReference type="Pfam" id="PF01159">
    <property type="entry name" value="Ribosomal_L6e"/>
    <property type="match status" value="1"/>
</dbReference>
<dbReference type="FunCoup" id="A0A2R5G1H9">
    <property type="interactions" value="418"/>
</dbReference>
<evidence type="ECO:0000256" key="1">
    <source>
        <dbReference type="ARBA" id="ARBA00004229"/>
    </source>
</evidence>
<dbReference type="EMBL" id="BEYU01000009">
    <property type="protein sequence ID" value="GBG24860.1"/>
    <property type="molecule type" value="Genomic_DNA"/>
</dbReference>
<dbReference type="InterPro" id="IPR000915">
    <property type="entry name" value="60S_ribosomal_eL6"/>
</dbReference>
<keyword evidence="3" id="KW-0150">Chloroplast</keyword>
<dbReference type="InterPro" id="IPR008991">
    <property type="entry name" value="Translation_prot_SH3-like_sf"/>
</dbReference>
<keyword evidence="5 7" id="KW-0689">Ribosomal protein</keyword>
<dbReference type="Proteomes" id="UP000241890">
    <property type="component" value="Unassembled WGS sequence"/>
</dbReference>
<organism evidence="7 8">
    <name type="scientific">Hondaea fermentalgiana</name>
    <dbReference type="NCBI Taxonomy" id="2315210"/>
    <lineage>
        <taxon>Eukaryota</taxon>
        <taxon>Sar</taxon>
        <taxon>Stramenopiles</taxon>
        <taxon>Bigyra</taxon>
        <taxon>Labyrinthulomycetes</taxon>
        <taxon>Thraustochytrida</taxon>
        <taxon>Thraustochytriidae</taxon>
        <taxon>Hondaea</taxon>
    </lineage>
</organism>
<dbReference type="InterPro" id="IPR041997">
    <property type="entry name" value="Ribosomal_eL6_KOW"/>
</dbReference>
<evidence type="ECO:0000256" key="5">
    <source>
        <dbReference type="ARBA" id="ARBA00022980"/>
    </source>
</evidence>
<comment type="caution">
    <text evidence="7">The sequence shown here is derived from an EMBL/GenBank/DDBJ whole genome shotgun (WGS) entry which is preliminary data.</text>
</comment>
<dbReference type="GO" id="GO:0003723">
    <property type="term" value="F:RNA binding"/>
    <property type="evidence" value="ECO:0007669"/>
    <property type="project" value="TreeGrafter"/>
</dbReference>
<dbReference type="PANTHER" id="PTHR10715">
    <property type="entry name" value="60S RIBOSOMAL PROTEIN L6"/>
    <property type="match status" value="1"/>
</dbReference>
<dbReference type="InParanoid" id="A0A2R5G1H9"/>
<dbReference type="GO" id="GO:0002181">
    <property type="term" value="P:cytoplasmic translation"/>
    <property type="evidence" value="ECO:0007669"/>
    <property type="project" value="TreeGrafter"/>
</dbReference>
<evidence type="ECO:0000313" key="8">
    <source>
        <dbReference type="Proteomes" id="UP000241890"/>
    </source>
</evidence>
<name>A0A2R5G1H9_9STRA</name>
<evidence type="ECO:0000256" key="3">
    <source>
        <dbReference type="ARBA" id="ARBA00022528"/>
    </source>
</evidence>
<dbReference type="GO" id="GO:0022625">
    <property type="term" value="C:cytosolic large ribosomal subunit"/>
    <property type="evidence" value="ECO:0007669"/>
    <property type="project" value="TreeGrafter"/>
</dbReference>
<dbReference type="InterPro" id="IPR014722">
    <property type="entry name" value="Rib_uL2_dom2"/>
</dbReference>
<protein>
    <submittedName>
        <fullName evidence="7">60S ribosomal protein L6</fullName>
    </submittedName>
</protein>
<dbReference type="Gene3D" id="2.30.30.30">
    <property type="match status" value="1"/>
</dbReference>
<gene>
    <name evidence="7" type="ORF">FCC1311_010782</name>
</gene>
<evidence type="ECO:0000256" key="4">
    <source>
        <dbReference type="ARBA" id="ARBA00022640"/>
    </source>
</evidence>
<dbReference type="FunFam" id="2.30.30.30:FF:000014">
    <property type="entry name" value="60S ribosomal protein L6"/>
    <property type="match status" value="1"/>
</dbReference>
<comment type="similarity">
    <text evidence="2">Belongs to the eukaryotic ribosomal protein eL6 family.</text>
</comment>
<reference evidence="7 8" key="1">
    <citation type="submission" date="2017-12" db="EMBL/GenBank/DDBJ databases">
        <title>Sequencing, de novo assembly and annotation of complete genome of a new Thraustochytrid species, strain FCC1311.</title>
        <authorList>
            <person name="Sedici K."/>
            <person name="Godart F."/>
            <person name="Aiese Cigliano R."/>
            <person name="Sanseverino W."/>
            <person name="Barakat M."/>
            <person name="Ortet P."/>
            <person name="Marechal E."/>
            <person name="Cagnac O."/>
            <person name="Amato A."/>
        </authorList>
    </citation>
    <scope>NUCLEOTIDE SEQUENCE [LARGE SCALE GENOMIC DNA]</scope>
</reference>
<dbReference type="SUPFAM" id="SSF50104">
    <property type="entry name" value="Translation proteins SH3-like domain"/>
    <property type="match status" value="1"/>
</dbReference>
<comment type="subcellular location">
    <subcellularLocation>
        <location evidence="1">Plastid</location>
        <location evidence="1">Chloroplast</location>
    </subcellularLocation>
</comment>
<dbReference type="OrthoDB" id="2436667at2759"/>
<dbReference type="GO" id="GO:0003735">
    <property type="term" value="F:structural constituent of ribosome"/>
    <property type="evidence" value="ECO:0007669"/>
    <property type="project" value="InterPro"/>
</dbReference>
<proteinExistence type="inferred from homology"/>
<dbReference type="GO" id="GO:0009507">
    <property type="term" value="C:chloroplast"/>
    <property type="evidence" value="ECO:0007669"/>
    <property type="project" value="UniProtKB-SubCell"/>
</dbReference>